<protein>
    <submittedName>
        <fullName evidence="5">Glycosyltransferase family 61 protein</fullName>
    </submittedName>
</protein>
<keyword evidence="3" id="KW-0325">Glycoprotein</keyword>
<proteinExistence type="predicted"/>
<gene>
    <name evidence="5" type="ORF">IC229_13500</name>
</gene>
<evidence type="ECO:0000313" key="6">
    <source>
        <dbReference type="Proteomes" id="UP000598820"/>
    </source>
</evidence>
<dbReference type="InterPro" id="IPR007657">
    <property type="entry name" value="Glycosyltransferase_61"/>
</dbReference>
<dbReference type="GO" id="GO:0016757">
    <property type="term" value="F:glycosyltransferase activity"/>
    <property type="evidence" value="ECO:0007669"/>
    <property type="project" value="UniProtKB-KW"/>
</dbReference>
<dbReference type="AlphaFoldDB" id="A0A926Y397"/>
<keyword evidence="1" id="KW-0328">Glycosyltransferase</keyword>
<dbReference type="InterPro" id="IPR049625">
    <property type="entry name" value="Glyco_transf_61_cat"/>
</dbReference>
<evidence type="ECO:0000259" key="4">
    <source>
        <dbReference type="Pfam" id="PF04577"/>
    </source>
</evidence>
<organism evidence="5 6">
    <name type="scientific">Spirosoma profusum</name>
    <dbReference type="NCBI Taxonomy" id="2771354"/>
    <lineage>
        <taxon>Bacteria</taxon>
        <taxon>Pseudomonadati</taxon>
        <taxon>Bacteroidota</taxon>
        <taxon>Cytophagia</taxon>
        <taxon>Cytophagales</taxon>
        <taxon>Cytophagaceae</taxon>
        <taxon>Spirosoma</taxon>
    </lineage>
</organism>
<reference evidence="5" key="1">
    <citation type="submission" date="2020-09" db="EMBL/GenBank/DDBJ databases">
        <authorList>
            <person name="Kim M.K."/>
        </authorList>
    </citation>
    <scope>NUCLEOTIDE SEQUENCE</scope>
    <source>
        <strain evidence="5">BT702</strain>
    </source>
</reference>
<comment type="caution">
    <text evidence="5">The sequence shown here is derived from an EMBL/GenBank/DDBJ whole genome shotgun (WGS) entry which is preliminary data.</text>
</comment>
<name>A0A926Y397_9BACT</name>
<dbReference type="PANTHER" id="PTHR20961">
    <property type="entry name" value="GLYCOSYLTRANSFERASE"/>
    <property type="match status" value="1"/>
</dbReference>
<sequence>MSLRKIFYRLLRVFGVTLLNKPQTDAFLEPYLIRLSPPIDVFLPNVFNQSVTPTRMFQRQNATTFPAYVWRCTGPSQTIRQLAYGGVLFDRHLLCVDFDNYHLVKNFLTPPKRDQVQRTSVIVPFTHHLDGVILGGYYDFVILVAAKLCRIKEAMGADFAEAVVSYPHFKTAYERDFLELIGFTPDRIFDSRRTEIQFEQCLMGNSGHWFYPHPDDIMALKKQVEGKLNITQTQRNRIYVSRSGRRRIANEDALIKLLKKYDFQIIDDRPRTVAEQVSIYKNASYIIGPHGASFTNIIWCEPGTHLFELFSSKYIVDHFFYLSQLMGINYTAYHHVIQFGQVHHDVEEDIFVSIADIEKILEQTFLPLPSFD</sequence>
<evidence type="ECO:0000313" key="5">
    <source>
        <dbReference type="EMBL" id="MBD2701660.1"/>
    </source>
</evidence>
<dbReference type="Pfam" id="PF04577">
    <property type="entry name" value="Glyco_transf_61"/>
    <property type="match status" value="1"/>
</dbReference>
<evidence type="ECO:0000256" key="1">
    <source>
        <dbReference type="ARBA" id="ARBA00022676"/>
    </source>
</evidence>
<dbReference type="EMBL" id="JACWZY010000009">
    <property type="protein sequence ID" value="MBD2701660.1"/>
    <property type="molecule type" value="Genomic_DNA"/>
</dbReference>
<accession>A0A926Y397</accession>
<evidence type="ECO:0000256" key="2">
    <source>
        <dbReference type="ARBA" id="ARBA00022679"/>
    </source>
</evidence>
<keyword evidence="2" id="KW-0808">Transferase</keyword>
<evidence type="ECO:0000256" key="3">
    <source>
        <dbReference type="ARBA" id="ARBA00023180"/>
    </source>
</evidence>
<feature type="domain" description="Glycosyltransferase 61 catalytic" evidence="4">
    <location>
        <begin position="176"/>
        <end position="306"/>
    </location>
</feature>
<dbReference type="Proteomes" id="UP000598820">
    <property type="component" value="Unassembled WGS sequence"/>
</dbReference>
<keyword evidence="6" id="KW-1185">Reference proteome</keyword>
<dbReference type="RefSeq" id="WP_190887504.1">
    <property type="nucleotide sequence ID" value="NZ_JACWZY010000009.1"/>
</dbReference>